<comment type="caution">
    <text evidence="2">The sequence shown here is derived from an EMBL/GenBank/DDBJ whole genome shotgun (WGS) entry which is preliminary data.</text>
</comment>
<gene>
    <name evidence="2" type="ORF">Y88_0678</name>
</gene>
<dbReference type="InParanoid" id="F1Z9X1"/>
<feature type="region of interest" description="Disordered" evidence="1">
    <location>
        <begin position="35"/>
        <end position="56"/>
    </location>
</feature>
<feature type="region of interest" description="Disordered" evidence="1">
    <location>
        <begin position="69"/>
        <end position="94"/>
    </location>
</feature>
<dbReference type="AlphaFoldDB" id="F1Z9X1"/>
<sequence length="94" mass="9941">MAVHGIPLHPFGADLAMRPARPGLFRRTAQCANAPASSQQCGGQLSSDSSGGSQNQRCLLGVPIHVRHPFPSDDGGWDRSTKSTKTVDRINGFG</sequence>
<proteinExistence type="predicted"/>
<dbReference type="Proteomes" id="UP000004728">
    <property type="component" value="Unassembled WGS sequence"/>
</dbReference>
<reference evidence="2 3" key="1">
    <citation type="journal article" date="2012" name="J. Bacteriol.">
        <title>Draft Genome Sequence of Novosphingobium nitrogenifigens Y88T.</title>
        <authorList>
            <person name="Strabala T.J."/>
            <person name="Macdonald L."/>
            <person name="Liu V."/>
            <person name="Smit A.M."/>
        </authorList>
    </citation>
    <scope>NUCLEOTIDE SEQUENCE [LARGE SCALE GENOMIC DNA]</scope>
    <source>
        <strain evidence="2 3">DSM 19370</strain>
    </source>
</reference>
<feature type="compositionally biased region" description="Basic and acidic residues" evidence="1">
    <location>
        <begin position="76"/>
        <end position="88"/>
    </location>
</feature>
<dbReference type="HOGENOM" id="CLU_2383265_0_0_5"/>
<evidence type="ECO:0000313" key="3">
    <source>
        <dbReference type="Proteomes" id="UP000004728"/>
    </source>
</evidence>
<dbReference type="EMBL" id="AEWJ01000041">
    <property type="protein sequence ID" value="EGD58621.1"/>
    <property type="molecule type" value="Genomic_DNA"/>
</dbReference>
<evidence type="ECO:0000313" key="2">
    <source>
        <dbReference type="EMBL" id="EGD58621.1"/>
    </source>
</evidence>
<name>F1Z9X1_9SPHN</name>
<accession>F1Z9X1</accession>
<keyword evidence="3" id="KW-1185">Reference proteome</keyword>
<evidence type="ECO:0000256" key="1">
    <source>
        <dbReference type="SAM" id="MobiDB-lite"/>
    </source>
</evidence>
<feature type="compositionally biased region" description="Low complexity" evidence="1">
    <location>
        <begin position="37"/>
        <end position="54"/>
    </location>
</feature>
<dbReference type="STRING" id="983920.Y88_0678"/>
<organism evidence="2 3">
    <name type="scientific">Novosphingobium nitrogenifigens DSM 19370</name>
    <dbReference type="NCBI Taxonomy" id="983920"/>
    <lineage>
        <taxon>Bacteria</taxon>
        <taxon>Pseudomonadati</taxon>
        <taxon>Pseudomonadota</taxon>
        <taxon>Alphaproteobacteria</taxon>
        <taxon>Sphingomonadales</taxon>
        <taxon>Sphingomonadaceae</taxon>
        <taxon>Novosphingobium</taxon>
    </lineage>
</organism>
<protein>
    <submittedName>
        <fullName evidence="2">Uncharacterized protein</fullName>
    </submittedName>
</protein>